<dbReference type="NCBIfam" id="TIGR00254">
    <property type="entry name" value="GGDEF"/>
    <property type="match status" value="1"/>
</dbReference>
<dbReference type="PANTHER" id="PTHR45138:SF9">
    <property type="entry name" value="DIGUANYLATE CYCLASE DGCM-RELATED"/>
    <property type="match status" value="1"/>
</dbReference>
<dbReference type="Pfam" id="PF00990">
    <property type="entry name" value="GGDEF"/>
    <property type="match status" value="1"/>
</dbReference>
<dbReference type="InterPro" id="IPR043128">
    <property type="entry name" value="Rev_trsase/Diguanyl_cyclase"/>
</dbReference>
<dbReference type="Gene3D" id="3.30.70.270">
    <property type="match status" value="1"/>
</dbReference>
<dbReference type="SUPFAM" id="SSF55785">
    <property type="entry name" value="PYP-like sensor domain (PAS domain)"/>
    <property type="match status" value="1"/>
</dbReference>
<evidence type="ECO:0000259" key="1">
    <source>
        <dbReference type="PROSITE" id="PS50887"/>
    </source>
</evidence>
<dbReference type="PANTHER" id="PTHR45138">
    <property type="entry name" value="REGULATORY COMPONENTS OF SENSORY TRANSDUCTION SYSTEM"/>
    <property type="match status" value="1"/>
</dbReference>
<sequence length="273" mass="31458">MNDLLDSTLATLSLELSPIGVLIINENGTISFSNKTFRTIFGIKNTPENIHSALFPATLKEVISSQKEEFTMYNKTTDTQHFYKCWHNESIDSNGNSIKYFLDVTKITQVYQERDRLENELSKVSTRDPQTGLPNKIALMQSLEPLVSRSRRYNNPLSLIRLYIQEKTDETHNLEKIMLTLAHFLKDKMRWADIVGRLTNHEFLLILPETEEQDAHTLARKLIEKINLLSTDHKHDPISYFSIKHGVSSWSKGDDTMRLINKTKRHLSQGKAA</sequence>
<organism evidence="2">
    <name type="scientific">hydrothermal vent metagenome</name>
    <dbReference type="NCBI Taxonomy" id="652676"/>
    <lineage>
        <taxon>unclassified sequences</taxon>
        <taxon>metagenomes</taxon>
        <taxon>ecological metagenomes</taxon>
    </lineage>
</organism>
<dbReference type="InterPro" id="IPR029787">
    <property type="entry name" value="Nucleotide_cyclase"/>
</dbReference>
<protein>
    <recommendedName>
        <fullName evidence="1">GGDEF domain-containing protein</fullName>
    </recommendedName>
</protein>
<dbReference type="SUPFAM" id="SSF55073">
    <property type="entry name" value="Nucleotide cyclase"/>
    <property type="match status" value="1"/>
</dbReference>
<dbReference type="InterPro" id="IPR000160">
    <property type="entry name" value="GGDEF_dom"/>
</dbReference>
<dbReference type="Gene3D" id="3.30.450.20">
    <property type="entry name" value="PAS domain"/>
    <property type="match status" value="1"/>
</dbReference>
<name>A0A3B0Z933_9ZZZZ</name>
<feature type="domain" description="GGDEF" evidence="1">
    <location>
        <begin position="155"/>
        <end position="273"/>
    </location>
</feature>
<dbReference type="InterPro" id="IPR035965">
    <property type="entry name" value="PAS-like_dom_sf"/>
</dbReference>
<accession>A0A3B0Z933</accession>
<evidence type="ECO:0000313" key="2">
    <source>
        <dbReference type="EMBL" id="VAW85500.1"/>
    </source>
</evidence>
<dbReference type="GO" id="GO:0052621">
    <property type="term" value="F:diguanylate cyclase activity"/>
    <property type="evidence" value="ECO:0007669"/>
    <property type="project" value="TreeGrafter"/>
</dbReference>
<dbReference type="SMART" id="SM00267">
    <property type="entry name" value="GGDEF"/>
    <property type="match status" value="1"/>
</dbReference>
<proteinExistence type="predicted"/>
<dbReference type="InterPro" id="IPR050469">
    <property type="entry name" value="Diguanylate_Cyclase"/>
</dbReference>
<reference evidence="2" key="1">
    <citation type="submission" date="2018-06" db="EMBL/GenBank/DDBJ databases">
        <authorList>
            <person name="Zhirakovskaya E."/>
        </authorList>
    </citation>
    <scope>NUCLEOTIDE SEQUENCE</scope>
</reference>
<dbReference type="AlphaFoldDB" id="A0A3B0Z933"/>
<dbReference type="EMBL" id="UOFO01000074">
    <property type="protein sequence ID" value="VAW85500.1"/>
    <property type="molecule type" value="Genomic_DNA"/>
</dbReference>
<dbReference type="PROSITE" id="PS50887">
    <property type="entry name" value="GGDEF"/>
    <property type="match status" value="1"/>
</dbReference>
<gene>
    <name evidence="2" type="ORF">MNBD_GAMMA16-1372</name>
</gene>